<evidence type="ECO:0000259" key="1">
    <source>
        <dbReference type="Pfam" id="PF00149"/>
    </source>
</evidence>
<dbReference type="RefSeq" id="XP_001586005.1">
    <property type="nucleotide sequence ID" value="XM_001585955.1"/>
</dbReference>
<dbReference type="Pfam" id="PF00149">
    <property type="entry name" value="Metallophos"/>
    <property type="match status" value="1"/>
</dbReference>
<dbReference type="OMA" id="PHHDAWS"/>
<evidence type="ECO:0000313" key="3">
    <source>
        <dbReference type="Proteomes" id="UP000177798"/>
    </source>
</evidence>
<dbReference type="InterPro" id="IPR051693">
    <property type="entry name" value="UPF0046_metallophosphoest"/>
</dbReference>
<dbReference type="AlphaFoldDB" id="A0A1D9PX94"/>
<feature type="domain" description="Calcineurin-like phosphoesterase" evidence="1">
    <location>
        <begin position="74"/>
        <end position="235"/>
    </location>
</feature>
<evidence type="ECO:0000313" key="2">
    <source>
        <dbReference type="EMBL" id="APA07338.1"/>
    </source>
</evidence>
<sequence length="325" mass="37060">MAPKPKIIYPWSRRNNIYDPPTPLDSLLESPLRTLIFYLHTILLYFRGASFRPPRNKPPVRVVCISDTHCNTLPIPHGDLLIHAGDLTNAGTVEEIQAQIDWLDQQPHREKVFICGNHDSYFDPKSRKEGDRKKKLNFKSLHYLENKAITLKFKGGRKLKVYGSPDIPQCGGSDFAFQYQRHHAPWENRIPKNTDILITHSPPRYHLDINLGCKSLLEEIWKVKPRLHVFGHIHSGHGRQAVFWDKGQEAYERLMERKVGGLIRDLIPSLAWVDGMKVIWYGVKGILWQRLMVGPAGGNGGLMINAAVVYQSSTDVGNPVEVVEL</sequence>
<dbReference type="PANTHER" id="PTHR12905:SF18">
    <property type="entry name" value="ESTER HYDROLASE, PUTATIVE (AFU_ORTHOLOGUE AFUA_4G03130)-RELATED"/>
    <property type="match status" value="1"/>
</dbReference>
<dbReference type="Gene3D" id="3.60.21.10">
    <property type="match status" value="1"/>
</dbReference>
<accession>A0A1D9PX94</accession>
<dbReference type="Proteomes" id="UP000177798">
    <property type="component" value="Chromosome 2"/>
</dbReference>
<gene>
    <name evidence="2" type="ORF">sscle_02g021080</name>
</gene>
<protein>
    <recommendedName>
        <fullName evidence="1">Calcineurin-like phosphoesterase domain-containing protein</fullName>
    </recommendedName>
</protein>
<reference evidence="3" key="1">
    <citation type="journal article" date="2017" name="Genome Biol. Evol.">
        <title>The complete genome sequence of the phytopathogenic fungus Sclerotinia sclerotiorum reveals insights into the genome architecture of broad host range pathogens.</title>
        <authorList>
            <person name="Derbyshire M."/>
            <person name="Denton-Giles M."/>
            <person name="Hegedus D."/>
            <person name="Seifbarghy S."/>
            <person name="Rollins J."/>
            <person name="van Kan J."/>
            <person name="Seidl M.F."/>
            <person name="Faino L."/>
            <person name="Mbengue M."/>
            <person name="Navaud O."/>
            <person name="Raffaele S."/>
            <person name="Hammond-Kosack K."/>
            <person name="Heard S."/>
            <person name="Oliver R."/>
        </authorList>
    </citation>
    <scope>NUCLEOTIDE SEQUENCE [LARGE SCALE GENOMIC DNA]</scope>
    <source>
        <strain evidence="3">ATCC 18683 / 1980 / Ss-1</strain>
    </source>
</reference>
<dbReference type="VEuPathDB" id="FungiDB:sscle_02g021080"/>
<dbReference type="PANTHER" id="PTHR12905">
    <property type="entry name" value="METALLOPHOSPHOESTERASE"/>
    <property type="match status" value="1"/>
</dbReference>
<dbReference type="SUPFAM" id="SSF56300">
    <property type="entry name" value="Metallo-dependent phosphatases"/>
    <property type="match status" value="1"/>
</dbReference>
<dbReference type="OrthoDB" id="630188at2759"/>
<dbReference type="EMBL" id="CP017815">
    <property type="protein sequence ID" value="APA07338.1"/>
    <property type="molecule type" value="Genomic_DNA"/>
</dbReference>
<name>A0A1D9PX94_SCLS1</name>
<dbReference type="InterPro" id="IPR004843">
    <property type="entry name" value="Calcineurin-like_PHP"/>
</dbReference>
<dbReference type="InterPro" id="IPR029052">
    <property type="entry name" value="Metallo-depent_PP-like"/>
</dbReference>
<organism evidence="2 3">
    <name type="scientific">Sclerotinia sclerotiorum (strain ATCC 18683 / 1980 / Ss-1)</name>
    <name type="common">White mold</name>
    <name type="synonym">Whetzelinia sclerotiorum</name>
    <dbReference type="NCBI Taxonomy" id="665079"/>
    <lineage>
        <taxon>Eukaryota</taxon>
        <taxon>Fungi</taxon>
        <taxon>Dikarya</taxon>
        <taxon>Ascomycota</taxon>
        <taxon>Pezizomycotina</taxon>
        <taxon>Leotiomycetes</taxon>
        <taxon>Helotiales</taxon>
        <taxon>Sclerotiniaceae</taxon>
        <taxon>Sclerotinia</taxon>
    </lineage>
</organism>
<dbReference type="CDD" id="cd07379">
    <property type="entry name" value="MPP_239FB"/>
    <property type="match status" value="1"/>
</dbReference>
<dbReference type="GO" id="GO:0016787">
    <property type="term" value="F:hydrolase activity"/>
    <property type="evidence" value="ECO:0007669"/>
    <property type="project" value="InterPro"/>
</dbReference>
<proteinExistence type="predicted"/>
<dbReference type="KEGG" id="ssl:SS1G_13097"/>